<evidence type="ECO:0000256" key="1">
    <source>
        <dbReference type="ARBA" id="ARBA00005046"/>
    </source>
</evidence>
<comment type="function">
    <text evidence="6">Catalyzes two steps in the biosynthesis of the molybdenum cofactor. In the first step, molybdopterin is adenylated. Subsequently, molybdate is inserted into adenylated molybdopterin and AMP is released.</text>
</comment>
<comment type="similarity">
    <text evidence="2">In the N-terminal section; belongs to the MoaB/Mog family.</text>
</comment>
<evidence type="ECO:0000256" key="4">
    <source>
        <dbReference type="ARBA" id="ARBA00012509"/>
    </source>
</evidence>
<proteinExistence type="inferred from homology"/>
<comment type="similarity">
    <text evidence="6">Belongs to the MoeA family.</text>
</comment>
<feature type="compositionally biased region" description="Basic and acidic residues" evidence="7">
    <location>
        <begin position="200"/>
        <end position="211"/>
    </location>
</feature>
<accession>A0A9P6APD8</accession>
<dbReference type="InterPro" id="IPR036688">
    <property type="entry name" value="MoeA_C_domain_IV_sf"/>
</dbReference>
<organism evidence="9 10">
    <name type="scientific">Hydnum rufescens UP504</name>
    <dbReference type="NCBI Taxonomy" id="1448309"/>
    <lineage>
        <taxon>Eukaryota</taxon>
        <taxon>Fungi</taxon>
        <taxon>Dikarya</taxon>
        <taxon>Basidiomycota</taxon>
        <taxon>Agaricomycotina</taxon>
        <taxon>Agaricomycetes</taxon>
        <taxon>Cantharellales</taxon>
        <taxon>Hydnaceae</taxon>
        <taxon>Hydnum</taxon>
    </lineage>
</organism>
<dbReference type="Pfam" id="PF03453">
    <property type="entry name" value="MoeA_N"/>
    <property type="match status" value="1"/>
</dbReference>
<comment type="similarity">
    <text evidence="3">In the C-terminal section; belongs to the MoeA family.</text>
</comment>
<dbReference type="InterPro" id="IPR038987">
    <property type="entry name" value="MoeA-like"/>
</dbReference>
<evidence type="ECO:0000256" key="5">
    <source>
        <dbReference type="ARBA" id="ARBA00023150"/>
    </source>
</evidence>
<protein>
    <recommendedName>
        <fullName evidence="4">molybdopterin adenylyltransferase</fullName>
        <ecNumber evidence="4">2.7.7.75</ecNumber>
    </recommendedName>
</protein>
<dbReference type="OrthoDB" id="4349954at2759"/>
<keyword evidence="6" id="KW-0808">Transferase</keyword>
<dbReference type="InterPro" id="IPR001453">
    <property type="entry name" value="MoaB/Mog_dom"/>
</dbReference>
<dbReference type="Gene3D" id="2.40.340.10">
    <property type="entry name" value="MoeA, C-terminal, domain IV"/>
    <property type="match status" value="1"/>
</dbReference>
<dbReference type="InterPro" id="IPR005111">
    <property type="entry name" value="MoeA_C_domain_IV"/>
</dbReference>
<dbReference type="GO" id="GO:0005524">
    <property type="term" value="F:ATP binding"/>
    <property type="evidence" value="ECO:0007669"/>
    <property type="project" value="UniProtKB-UniRule"/>
</dbReference>
<keyword evidence="6" id="KW-0500">Molybdenum</keyword>
<dbReference type="SUPFAM" id="SSF53218">
    <property type="entry name" value="Molybdenum cofactor biosynthesis proteins"/>
    <property type="match status" value="2"/>
</dbReference>
<feature type="domain" description="MoaB/Mog" evidence="8">
    <location>
        <begin position="412"/>
        <end position="542"/>
    </location>
</feature>
<dbReference type="CDD" id="cd00887">
    <property type="entry name" value="MoeA"/>
    <property type="match status" value="1"/>
</dbReference>
<keyword evidence="6" id="KW-0460">Magnesium</keyword>
<gene>
    <name evidence="9" type="ORF">BS47DRAFT_1377576</name>
</gene>
<evidence type="ECO:0000313" key="10">
    <source>
        <dbReference type="Proteomes" id="UP000886523"/>
    </source>
</evidence>
<evidence type="ECO:0000256" key="7">
    <source>
        <dbReference type="SAM" id="MobiDB-lite"/>
    </source>
</evidence>
<feature type="domain" description="MoaB/Mog" evidence="8">
    <location>
        <begin position="7"/>
        <end position="143"/>
    </location>
</feature>
<dbReference type="InterPro" id="IPR005110">
    <property type="entry name" value="MoeA_linker/N"/>
</dbReference>
<dbReference type="Pfam" id="PF00994">
    <property type="entry name" value="MoCF_biosynth"/>
    <property type="match status" value="2"/>
</dbReference>
<evidence type="ECO:0000256" key="2">
    <source>
        <dbReference type="ARBA" id="ARBA00007589"/>
    </source>
</evidence>
<comment type="cofactor">
    <cofactor evidence="6">
        <name>Mg(2+)</name>
        <dbReference type="ChEBI" id="CHEBI:18420"/>
    </cofactor>
</comment>
<evidence type="ECO:0000256" key="3">
    <source>
        <dbReference type="ARBA" id="ARBA00008339"/>
    </source>
</evidence>
<dbReference type="Gene3D" id="3.90.105.10">
    <property type="entry name" value="Molybdopterin biosynthesis moea protein, domain 2"/>
    <property type="match status" value="1"/>
</dbReference>
<evidence type="ECO:0000313" key="9">
    <source>
        <dbReference type="EMBL" id="KAF9509599.1"/>
    </source>
</evidence>
<dbReference type="GO" id="GO:0061598">
    <property type="term" value="F:molybdopterin adenylyltransferase activity"/>
    <property type="evidence" value="ECO:0007669"/>
    <property type="project" value="UniProtKB-UniRule"/>
</dbReference>
<keyword evidence="10" id="KW-1185">Reference proteome</keyword>
<keyword evidence="6" id="KW-0479">Metal-binding</keyword>
<feature type="region of interest" description="Disordered" evidence="7">
    <location>
        <begin position="183"/>
        <end position="216"/>
    </location>
</feature>
<dbReference type="Gene3D" id="2.170.190.11">
    <property type="entry name" value="Molybdopterin biosynthesis moea protein, domain 3"/>
    <property type="match status" value="1"/>
</dbReference>
<dbReference type="SMART" id="SM00852">
    <property type="entry name" value="MoCF_biosynth"/>
    <property type="match status" value="2"/>
</dbReference>
<dbReference type="EMBL" id="MU129032">
    <property type="protein sequence ID" value="KAF9509599.1"/>
    <property type="molecule type" value="Genomic_DNA"/>
</dbReference>
<evidence type="ECO:0000256" key="6">
    <source>
        <dbReference type="RuleBase" id="RU365090"/>
    </source>
</evidence>
<evidence type="ECO:0000259" key="8">
    <source>
        <dbReference type="SMART" id="SM00852"/>
    </source>
</evidence>
<dbReference type="GO" id="GO:0046872">
    <property type="term" value="F:metal ion binding"/>
    <property type="evidence" value="ECO:0007669"/>
    <property type="project" value="UniProtKB-UniRule"/>
</dbReference>
<feature type="compositionally biased region" description="Basic residues" evidence="7">
    <location>
        <begin position="187"/>
        <end position="199"/>
    </location>
</feature>
<dbReference type="PANTHER" id="PTHR10192">
    <property type="entry name" value="MOLYBDOPTERIN BIOSYNTHESIS PROTEIN"/>
    <property type="match status" value="1"/>
</dbReference>
<comment type="catalytic activity">
    <reaction evidence="6">
        <text>adenylyl-molybdopterin + molybdate = Mo-molybdopterin + AMP + H(+)</text>
        <dbReference type="Rhea" id="RHEA:35047"/>
        <dbReference type="ChEBI" id="CHEBI:15378"/>
        <dbReference type="ChEBI" id="CHEBI:36264"/>
        <dbReference type="ChEBI" id="CHEBI:62727"/>
        <dbReference type="ChEBI" id="CHEBI:71302"/>
        <dbReference type="ChEBI" id="CHEBI:456215"/>
    </reaction>
</comment>
<comment type="caution">
    <text evidence="9">The sequence shown here is derived from an EMBL/GenBank/DDBJ whole genome shotgun (WGS) entry which is preliminary data.</text>
</comment>
<dbReference type="Gene3D" id="3.40.980.10">
    <property type="entry name" value="MoaB/Mog-like domain"/>
    <property type="match status" value="2"/>
</dbReference>
<dbReference type="Pfam" id="PF03454">
    <property type="entry name" value="MoeA_C"/>
    <property type="match status" value="1"/>
</dbReference>
<dbReference type="EC" id="2.7.7.75" evidence="4"/>
<dbReference type="GO" id="GO:0006777">
    <property type="term" value="P:Mo-molybdopterin cofactor biosynthetic process"/>
    <property type="evidence" value="ECO:0007669"/>
    <property type="project" value="UniProtKB-UniRule"/>
</dbReference>
<dbReference type="Proteomes" id="UP000886523">
    <property type="component" value="Unassembled WGS sequence"/>
</dbReference>
<dbReference type="SUPFAM" id="SSF63882">
    <property type="entry name" value="MoeA N-terminal region -like"/>
    <property type="match status" value="1"/>
</dbReference>
<reference evidence="9" key="1">
    <citation type="journal article" date="2020" name="Nat. Commun.">
        <title>Large-scale genome sequencing of mycorrhizal fungi provides insights into the early evolution of symbiotic traits.</title>
        <authorList>
            <person name="Miyauchi S."/>
            <person name="Kiss E."/>
            <person name="Kuo A."/>
            <person name="Drula E."/>
            <person name="Kohler A."/>
            <person name="Sanchez-Garcia M."/>
            <person name="Morin E."/>
            <person name="Andreopoulos B."/>
            <person name="Barry K.W."/>
            <person name="Bonito G."/>
            <person name="Buee M."/>
            <person name="Carver A."/>
            <person name="Chen C."/>
            <person name="Cichocki N."/>
            <person name="Clum A."/>
            <person name="Culley D."/>
            <person name="Crous P.W."/>
            <person name="Fauchery L."/>
            <person name="Girlanda M."/>
            <person name="Hayes R.D."/>
            <person name="Keri Z."/>
            <person name="LaButti K."/>
            <person name="Lipzen A."/>
            <person name="Lombard V."/>
            <person name="Magnuson J."/>
            <person name="Maillard F."/>
            <person name="Murat C."/>
            <person name="Nolan M."/>
            <person name="Ohm R.A."/>
            <person name="Pangilinan J."/>
            <person name="Pereira M.F."/>
            <person name="Perotto S."/>
            <person name="Peter M."/>
            <person name="Pfister S."/>
            <person name="Riley R."/>
            <person name="Sitrit Y."/>
            <person name="Stielow J.B."/>
            <person name="Szollosi G."/>
            <person name="Zifcakova L."/>
            <person name="Stursova M."/>
            <person name="Spatafora J.W."/>
            <person name="Tedersoo L."/>
            <person name="Vaario L.M."/>
            <person name="Yamada A."/>
            <person name="Yan M."/>
            <person name="Wang P."/>
            <person name="Xu J."/>
            <person name="Bruns T."/>
            <person name="Baldrian P."/>
            <person name="Vilgalys R."/>
            <person name="Dunand C."/>
            <person name="Henrissat B."/>
            <person name="Grigoriev I.V."/>
            <person name="Hibbett D."/>
            <person name="Nagy L.G."/>
            <person name="Martin F.M."/>
        </authorList>
    </citation>
    <scope>NUCLEOTIDE SEQUENCE</scope>
    <source>
        <strain evidence="9">UP504</strain>
    </source>
</reference>
<keyword evidence="5 6" id="KW-0501">Molybdenum cofactor biosynthesis</keyword>
<dbReference type="PANTHER" id="PTHR10192:SF5">
    <property type="entry name" value="GEPHYRIN"/>
    <property type="match status" value="1"/>
</dbReference>
<comment type="catalytic activity">
    <reaction evidence="6">
        <text>molybdopterin + ATP + H(+) = adenylyl-molybdopterin + diphosphate</text>
        <dbReference type="Rhea" id="RHEA:31331"/>
        <dbReference type="ChEBI" id="CHEBI:15378"/>
        <dbReference type="ChEBI" id="CHEBI:30616"/>
        <dbReference type="ChEBI" id="CHEBI:33019"/>
        <dbReference type="ChEBI" id="CHEBI:58698"/>
        <dbReference type="ChEBI" id="CHEBI:62727"/>
    </reaction>
</comment>
<dbReference type="GO" id="GO:0005829">
    <property type="term" value="C:cytosol"/>
    <property type="evidence" value="ECO:0007669"/>
    <property type="project" value="TreeGrafter"/>
</dbReference>
<sequence>MSTVGVSILTISDSAARQALSMLAENSSEWLRRVLWLMKKTEIAGIVKLWSERDDVDWIITSGGTGLGQRDRTPEAIAPLIDRSLPGLIHLLMDSSIKKTPFAALSRPIAGTVGSTLLVTLPGSPKAVKENMAALLDAGVIPHAIELIKGGSGKQVHRELGVHDRQTVSLGLPTTVALIQEEQTSQHGHHHHHHHHHNYHGHEIPTPKSHDPSLGATARHRVSPYALVSLDDALAMVQRECKTLEVITKKVDSGLRGFVLARDVFAPRALPSSATTNVDGYAVKSSPFPGEYSVLTPQTHPPSTGVPIPDGHVYRINTGAPLPQGTNAVVMVEDTELKSSTTTSDGTVEEETVNLLVGIHPGENVRASGSDVRQGELVLESGTILGSLSGEIGTLAFIGRTEVDVYRKPVVAIMSTGNEIVDLHADISIQAPSTGNASNTGSERWAGVYDTNRPSLQTALEGLGYEVIDLGIVEDDIAAHTSTMKAGLQRADVLLTTAPVIERHLGGTIHFGRDSKPIFALPGNPASALVMFHIFVIPALRKLGGWPLHACHLPRVPVKLLEDMYLDPRPEFHRVQVRVSGEGLVASSTGGQRSSRVASLAGANGLVALPGRDPEGGKDRLMKGDMADAVLIGEIQVTHVQ</sequence>
<dbReference type="AlphaFoldDB" id="A0A9P6APD8"/>
<dbReference type="InterPro" id="IPR036135">
    <property type="entry name" value="MoeA_linker/N_sf"/>
</dbReference>
<dbReference type="CDD" id="cd00886">
    <property type="entry name" value="MogA_MoaB"/>
    <property type="match status" value="1"/>
</dbReference>
<dbReference type="GO" id="GO:0061599">
    <property type="term" value="F:molybdopterin molybdotransferase activity"/>
    <property type="evidence" value="ECO:0007669"/>
    <property type="project" value="UniProtKB-UniRule"/>
</dbReference>
<dbReference type="InterPro" id="IPR036425">
    <property type="entry name" value="MoaB/Mog-like_dom_sf"/>
</dbReference>
<comment type="pathway">
    <text evidence="1 6">Cofactor biosynthesis; molybdopterin biosynthesis.</text>
</comment>
<name>A0A9P6APD8_9AGAM</name>
<dbReference type="SUPFAM" id="SSF63867">
    <property type="entry name" value="MoeA C-terminal domain-like"/>
    <property type="match status" value="1"/>
</dbReference>